<feature type="compositionally biased region" description="Basic residues" evidence="1">
    <location>
        <begin position="94"/>
        <end position="103"/>
    </location>
</feature>
<evidence type="ECO:0000313" key="2">
    <source>
        <dbReference type="EMBL" id="GMK55904.1"/>
    </source>
</evidence>
<dbReference type="AlphaFoldDB" id="A0AAD3TSB4"/>
<reference evidence="2" key="1">
    <citation type="journal article" date="2023" name="BMC Genomics">
        <title>Chromosome-level genome assemblies of Cutaneotrichosporon spp. (Trichosporonales, Basidiomycota) reveal imbalanced evolution between nucleotide sequences and chromosome synteny.</title>
        <authorList>
            <person name="Kobayashi Y."/>
            <person name="Kayamori A."/>
            <person name="Aoki K."/>
            <person name="Shiwa Y."/>
            <person name="Matsutani M."/>
            <person name="Fujita N."/>
            <person name="Sugita T."/>
            <person name="Iwasaki W."/>
            <person name="Tanaka N."/>
            <person name="Takashima M."/>
        </authorList>
    </citation>
    <scope>NUCLEOTIDE SEQUENCE</scope>
    <source>
        <strain evidence="2">HIS016</strain>
    </source>
</reference>
<dbReference type="Proteomes" id="UP001222932">
    <property type="component" value="Unassembled WGS sequence"/>
</dbReference>
<keyword evidence="3" id="KW-1185">Reference proteome</keyword>
<accession>A0AAD3TSB4</accession>
<evidence type="ECO:0000256" key="1">
    <source>
        <dbReference type="SAM" id="MobiDB-lite"/>
    </source>
</evidence>
<feature type="compositionally biased region" description="Low complexity" evidence="1">
    <location>
        <begin position="69"/>
        <end position="86"/>
    </location>
</feature>
<comment type="caution">
    <text evidence="2">The sequence shown here is derived from an EMBL/GenBank/DDBJ whole genome shotgun (WGS) entry which is preliminary data.</text>
</comment>
<protein>
    <submittedName>
        <fullName evidence="2">Uncharacterized protein</fullName>
    </submittedName>
</protein>
<gene>
    <name evidence="2" type="ORF">CspeluHIS016_0209600</name>
</gene>
<feature type="region of interest" description="Disordered" evidence="1">
    <location>
        <begin position="65"/>
        <end position="103"/>
    </location>
</feature>
<dbReference type="EMBL" id="BTCM01000002">
    <property type="protein sequence ID" value="GMK55904.1"/>
    <property type="molecule type" value="Genomic_DNA"/>
</dbReference>
<evidence type="ECO:0000313" key="3">
    <source>
        <dbReference type="Proteomes" id="UP001222932"/>
    </source>
</evidence>
<name>A0AAD3TSB4_9TREE</name>
<proteinExistence type="predicted"/>
<sequence>MKNALAQLASKVWETLKPPKPELGYYLPDEQSDAIRSWRSAVASSVLLDPNELDALDQSRRDTLRCSNATSESTTPASAREAAANRASEEKARARVAKAARKR</sequence>
<reference evidence="2" key="2">
    <citation type="submission" date="2023-06" db="EMBL/GenBank/DDBJ databases">
        <authorList>
            <person name="Kobayashi Y."/>
            <person name="Kayamori A."/>
            <person name="Aoki K."/>
            <person name="Shiwa Y."/>
            <person name="Fujita N."/>
            <person name="Sugita T."/>
            <person name="Iwasaki W."/>
            <person name="Tanaka N."/>
            <person name="Takashima M."/>
        </authorList>
    </citation>
    <scope>NUCLEOTIDE SEQUENCE</scope>
    <source>
        <strain evidence="2">HIS016</strain>
    </source>
</reference>
<organism evidence="2 3">
    <name type="scientific">Cutaneotrichosporon spelunceum</name>
    <dbReference type="NCBI Taxonomy" id="1672016"/>
    <lineage>
        <taxon>Eukaryota</taxon>
        <taxon>Fungi</taxon>
        <taxon>Dikarya</taxon>
        <taxon>Basidiomycota</taxon>
        <taxon>Agaricomycotina</taxon>
        <taxon>Tremellomycetes</taxon>
        <taxon>Trichosporonales</taxon>
        <taxon>Trichosporonaceae</taxon>
        <taxon>Cutaneotrichosporon</taxon>
    </lineage>
</organism>